<keyword evidence="2" id="KW-1185">Reference proteome</keyword>
<proteinExistence type="predicted"/>
<accession>A0ACB6Z5J7</accession>
<reference evidence="1" key="2">
    <citation type="journal article" date="2020" name="Nat. Commun.">
        <title>Large-scale genome sequencing of mycorrhizal fungi provides insights into the early evolution of symbiotic traits.</title>
        <authorList>
            <person name="Miyauchi S."/>
            <person name="Kiss E."/>
            <person name="Kuo A."/>
            <person name="Drula E."/>
            <person name="Kohler A."/>
            <person name="Sanchez-Garcia M."/>
            <person name="Morin E."/>
            <person name="Andreopoulos B."/>
            <person name="Barry K.W."/>
            <person name="Bonito G."/>
            <person name="Buee M."/>
            <person name="Carver A."/>
            <person name="Chen C."/>
            <person name="Cichocki N."/>
            <person name="Clum A."/>
            <person name="Culley D."/>
            <person name="Crous P.W."/>
            <person name="Fauchery L."/>
            <person name="Girlanda M."/>
            <person name="Hayes R.D."/>
            <person name="Keri Z."/>
            <person name="LaButti K."/>
            <person name="Lipzen A."/>
            <person name="Lombard V."/>
            <person name="Magnuson J."/>
            <person name="Maillard F."/>
            <person name="Murat C."/>
            <person name="Nolan M."/>
            <person name="Ohm R.A."/>
            <person name="Pangilinan J."/>
            <person name="Pereira M.F."/>
            <person name="Perotto S."/>
            <person name="Peter M."/>
            <person name="Pfister S."/>
            <person name="Riley R."/>
            <person name="Sitrit Y."/>
            <person name="Stielow J.B."/>
            <person name="Szollosi G."/>
            <person name="Zifcakova L."/>
            <person name="Stursova M."/>
            <person name="Spatafora J.W."/>
            <person name="Tedersoo L."/>
            <person name="Vaario L.M."/>
            <person name="Yamada A."/>
            <person name="Yan M."/>
            <person name="Wang P."/>
            <person name="Xu J."/>
            <person name="Bruns T."/>
            <person name="Baldrian P."/>
            <person name="Vilgalys R."/>
            <person name="Dunand C."/>
            <person name="Henrissat B."/>
            <person name="Grigoriev I.V."/>
            <person name="Hibbett D."/>
            <person name="Nagy L.G."/>
            <person name="Martin F.M."/>
        </authorList>
    </citation>
    <scope>NUCLEOTIDE SEQUENCE</scope>
    <source>
        <strain evidence="1">P2</strain>
    </source>
</reference>
<evidence type="ECO:0000313" key="2">
    <source>
        <dbReference type="Proteomes" id="UP000886501"/>
    </source>
</evidence>
<dbReference type="Proteomes" id="UP000886501">
    <property type="component" value="Unassembled WGS sequence"/>
</dbReference>
<evidence type="ECO:0000313" key="1">
    <source>
        <dbReference type="EMBL" id="KAF9644876.1"/>
    </source>
</evidence>
<organism evidence="1 2">
    <name type="scientific">Thelephora ganbajun</name>
    <name type="common">Ganba fungus</name>
    <dbReference type="NCBI Taxonomy" id="370292"/>
    <lineage>
        <taxon>Eukaryota</taxon>
        <taxon>Fungi</taxon>
        <taxon>Dikarya</taxon>
        <taxon>Basidiomycota</taxon>
        <taxon>Agaricomycotina</taxon>
        <taxon>Agaricomycetes</taxon>
        <taxon>Thelephorales</taxon>
        <taxon>Thelephoraceae</taxon>
        <taxon>Thelephora</taxon>
    </lineage>
</organism>
<name>A0ACB6Z5J7_THEGA</name>
<gene>
    <name evidence="1" type="ORF">BDM02DRAFT_3190208</name>
</gene>
<protein>
    <submittedName>
        <fullName evidence="1">Kinase-like protein</fullName>
    </submittedName>
</protein>
<comment type="caution">
    <text evidence="1">The sequence shown here is derived from an EMBL/GenBank/DDBJ whole genome shotgun (WGS) entry which is preliminary data.</text>
</comment>
<reference evidence="1" key="1">
    <citation type="submission" date="2019-10" db="EMBL/GenBank/DDBJ databases">
        <authorList>
            <consortium name="DOE Joint Genome Institute"/>
            <person name="Kuo A."/>
            <person name="Miyauchi S."/>
            <person name="Kiss E."/>
            <person name="Drula E."/>
            <person name="Kohler A."/>
            <person name="Sanchez-Garcia M."/>
            <person name="Andreopoulos B."/>
            <person name="Barry K.W."/>
            <person name="Bonito G."/>
            <person name="Buee M."/>
            <person name="Carver A."/>
            <person name="Chen C."/>
            <person name="Cichocki N."/>
            <person name="Clum A."/>
            <person name="Culley D."/>
            <person name="Crous P.W."/>
            <person name="Fauchery L."/>
            <person name="Girlanda M."/>
            <person name="Hayes R."/>
            <person name="Keri Z."/>
            <person name="Labutti K."/>
            <person name="Lipzen A."/>
            <person name="Lombard V."/>
            <person name="Magnuson J."/>
            <person name="Maillard F."/>
            <person name="Morin E."/>
            <person name="Murat C."/>
            <person name="Nolan M."/>
            <person name="Ohm R."/>
            <person name="Pangilinan J."/>
            <person name="Pereira M."/>
            <person name="Perotto S."/>
            <person name="Peter M."/>
            <person name="Riley R."/>
            <person name="Sitrit Y."/>
            <person name="Stielow B."/>
            <person name="Szollosi G."/>
            <person name="Zifcakova L."/>
            <person name="Stursova M."/>
            <person name="Spatafora J.W."/>
            <person name="Tedersoo L."/>
            <person name="Vaario L.-M."/>
            <person name="Yamada A."/>
            <person name="Yan M."/>
            <person name="Wang P."/>
            <person name="Xu J."/>
            <person name="Bruns T."/>
            <person name="Baldrian P."/>
            <person name="Vilgalys R."/>
            <person name="Henrissat B."/>
            <person name="Grigoriev I.V."/>
            <person name="Hibbett D."/>
            <person name="Nagy L.G."/>
            <person name="Martin F.M."/>
        </authorList>
    </citation>
    <scope>NUCLEOTIDE SEQUENCE</scope>
    <source>
        <strain evidence="1">P2</strain>
    </source>
</reference>
<sequence length="444" mass="49947">MDSTPVPHQLLHLYQISKHSKKFEPAFDDFYNSAGYEKITDELDGPELEIFINFLDEVLRVKSLGVGLFQKALHALWSICGKRGVLPKSHIISEGVSRTDEKEFASGGFANVWKGELVETNSNRRKVCLKAPKVVAKDGEKERKDNEKAFYEEVSIWMRLKHPNVVQCFGATSKPPQIVIDWMENGEVMDYVQKNPNASRTHLVLGVTKGLDYLHLHGVVHGDVKPQNILVNAKGDACLADFGLAIVMCGKKLTEGENRTARGHSSFWVAPETLIDGRVSKEADVFCYGLVAVEMFKGGSPWGQATAREVMTNITLNKRPDRPKNTEPLGLTTELWNCLTKCWCERPEDRIPISEVLALLNSTLKSGGERHHHGRFRVEVIDWEANDVCNDSNEEVHECSARTFQYPQSPAFGLVCSTPNWNDKSPFPTSSPSYYQVAQDNRWE</sequence>
<dbReference type="EMBL" id="MU118115">
    <property type="protein sequence ID" value="KAF9644876.1"/>
    <property type="molecule type" value="Genomic_DNA"/>
</dbReference>